<dbReference type="GO" id="GO:0043565">
    <property type="term" value="F:sequence-specific DNA binding"/>
    <property type="evidence" value="ECO:0000318"/>
    <property type="project" value="GO_Central"/>
</dbReference>
<dbReference type="Proteomes" id="UP000813463">
    <property type="component" value="Chromosome 6"/>
</dbReference>
<evidence type="ECO:0000256" key="2">
    <source>
        <dbReference type="ARBA" id="ARBA00023015"/>
    </source>
</evidence>
<dbReference type="PROSITE" id="PS51369">
    <property type="entry name" value="TCP"/>
    <property type="match status" value="1"/>
</dbReference>
<keyword evidence="2" id="KW-0805">Transcription regulation</keyword>
<evidence type="ECO:0000256" key="5">
    <source>
        <dbReference type="ARBA" id="ARBA00023242"/>
    </source>
</evidence>
<feature type="domain" description="TCP" evidence="6">
    <location>
        <begin position="7"/>
        <end position="66"/>
    </location>
</feature>
<dbReference type="GO" id="GO:2000032">
    <property type="term" value="P:regulation of secondary shoot formation"/>
    <property type="evidence" value="ECO:0000318"/>
    <property type="project" value="GO_Central"/>
</dbReference>
<keyword evidence="7" id="KW-1185">Reference proteome</keyword>
<dbReference type="OrthoDB" id="1927134at2759"/>
<dbReference type="PANTHER" id="PTHR31072">
    <property type="entry name" value="TRANSCRIPTION FACTOR TCP4-RELATED"/>
    <property type="match status" value="1"/>
</dbReference>
<dbReference type="RefSeq" id="XP_021846008.1">
    <property type="nucleotide sequence ID" value="XM_021990316.1"/>
</dbReference>
<gene>
    <name evidence="8 9" type="primary">LOC110785806</name>
</gene>
<keyword evidence="3" id="KW-0238">DNA-binding</keyword>
<dbReference type="RefSeq" id="XP_021846009.1">
    <property type="nucleotide sequence ID" value="XM_021990317.1"/>
</dbReference>
<protein>
    <submittedName>
        <fullName evidence="8 9">Transcription factor TCP24-like</fullName>
    </submittedName>
</protein>
<name>A0A9R0JTI1_SPIOL</name>
<sequence length="243" mass="27171">MRTSSAKKPRSNNKIYTARGPKDRRIRLSADIAIQFFDVQDRLGYDRATEAVDWLISKAKGSIDKLFDSSVQQQSKHLTHLESMSDSGVQVDFLPEIMSSRKDYGTPNFHHSCDNNNNISAYNCTMENSMFLPCIQMENISENQGFAHPTFSSYLGLEDSSRPCFQQIEEIKGQNARMVMFNSKSNSRNGEHPFISDSLPLFLQASNNDSSLCHSPTSDPELNLCLPGNCTSAISDSGQGTFF</sequence>
<dbReference type="Pfam" id="PF03634">
    <property type="entry name" value="TCP"/>
    <property type="match status" value="1"/>
</dbReference>
<evidence type="ECO:0000256" key="3">
    <source>
        <dbReference type="ARBA" id="ARBA00023125"/>
    </source>
</evidence>
<dbReference type="InterPro" id="IPR017887">
    <property type="entry name" value="TF_TCP_subgr"/>
</dbReference>
<comment type="subcellular location">
    <subcellularLocation>
        <location evidence="1">Nucleus</location>
    </subcellularLocation>
</comment>
<dbReference type="GeneID" id="110785806"/>
<evidence type="ECO:0000313" key="9">
    <source>
        <dbReference type="RefSeq" id="XP_021846009.1"/>
    </source>
</evidence>
<dbReference type="AlphaFoldDB" id="A0A9R0JTI1"/>
<organism evidence="7 8">
    <name type="scientific">Spinacia oleracea</name>
    <name type="common">Spinach</name>
    <dbReference type="NCBI Taxonomy" id="3562"/>
    <lineage>
        <taxon>Eukaryota</taxon>
        <taxon>Viridiplantae</taxon>
        <taxon>Streptophyta</taxon>
        <taxon>Embryophyta</taxon>
        <taxon>Tracheophyta</taxon>
        <taxon>Spermatophyta</taxon>
        <taxon>Magnoliopsida</taxon>
        <taxon>eudicotyledons</taxon>
        <taxon>Gunneridae</taxon>
        <taxon>Pentapetalae</taxon>
        <taxon>Caryophyllales</taxon>
        <taxon>Chenopodiaceae</taxon>
        <taxon>Chenopodioideae</taxon>
        <taxon>Anserineae</taxon>
        <taxon>Spinacia</taxon>
    </lineage>
</organism>
<keyword evidence="5" id="KW-0539">Nucleus</keyword>
<dbReference type="PANTHER" id="PTHR31072:SF240">
    <property type="entry name" value="TRANSCRIPTION FACTOR TCP10"/>
    <property type="match status" value="1"/>
</dbReference>
<accession>A0A9R0JTI1</accession>
<dbReference type="InterPro" id="IPR005333">
    <property type="entry name" value="Transcription_factor_TCP"/>
</dbReference>
<evidence type="ECO:0000256" key="1">
    <source>
        <dbReference type="ARBA" id="ARBA00004123"/>
    </source>
</evidence>
<dbReference type="KEGG" id="soe:110785806"/>
<reference evidence="7" key="1">
    <citation type="journal article" date="2021" name="Nat. Commun.">
        <title>Genomic analyses provide insights into spinach domestication and the genetic basis of agronomic traits.</title>
        <authorList>
            <person name="Cai X."/>
            <person name="Sun X."/>
            <person name="Xu C."/>
            <person name="Sun H."/>
            <person name="Wang X."/>
            <person name="Ge C."/>
            <person name="Zhang Z."/>
            <person name="Wang Q."/>
            <person name="Fei Z."/>
            <person name="Jiao C."/>
            <person name="Wang Q."/>
        </authorList>
    </citation>
    <scope>NUCLEOTIDE SEQUENCE [LARGE SCALE GENOMIC DNA]</scope>
    <source>
        <strain evidence="7">cv. Varoflay</strain>
    </source>
</reference>
<dbReference type="GO" id="GO:0003700">
    <property type="term" value="F:DNA-binding transcription factor activity"/>
    <property type="evidence" value="ECO:0000318"/>
    <property type="project" value="GO_Central"/>
</dbReference>
<evidence type="ECO:0000256" key="4">
    <source>
        <dbReference type="ARBA" id="ARBA00023163"/>
    </source>
</evidence>
<evidence type="ECO:0000313" key="7">
    <source>
        <dbReference type="Proteomes" id="UP000813463"/>
    </source>
</evidence>
<dbReference type="GO" id="GO:0005634">
    <property type="term" value="C:nucleus"/>
    <property type="evidence" value="ECO:0000318"/>
    <property type="project" value="GO_Central"/>
</dbReference>
<evidence type="ECO:0000313" key="8">
    <source>
        <dbReference type="RefSeq" id="XP_021846008.1"/>
    </source>
</evidence>
<proteinExistence type="predicted"/>
<keyword evidence="4" id="KW-0804">Transcription</keyword>
<evidence type="ECO:0000259" key="6">
    <source>
        <dbReference type="PROSITE" id="PS51369"/>
    </source>
</evidence>
<reference evidence="8 9" key="2">
    <citation type="submission" date="2025-04" db="UniProtKB">
        <authorList>
            <consortium name="RefSeq"/>
        </authorList>
    </citation>
    <scope>IDENTIFICATION</scope>
</reference>